<dbReference type="GO" id="GO:0004497">
    <property type="term" value="F:monooxygenase activity"/>
    <property type="evidence" value="ECO:0007669"/>
    <property type="project" value="UniProtKB-KW"/>
</dbReference>
<sequence>MLINHRDQCAPQGYAVLVYSNLLPHTLPALPLIGHLHMQLFDNSAPHIFHRPILVVSSVKMAKEVMKTHDLDFCSKPHLRCSHKLSYNASDLAFSPYIDYWREIRKICVVHLFRRVQQYRPIREDEVARLIEKISKLSVDSKPVNLGEAITCLSSTIIYRIAFGKRYDEEEAERS</sequence>
<evidence type="ECO:0000256" key="6">
    <source>
        <dbReference type="ARBA" id="ARBA00022723"/>
    </source>
</evidence>
<comment type="similarity">
    <text evidence="3">Belongs to the cytochrome P450 family.</text>
</comment>
<reference evidence="12 13" key="1">
    <citation type="journal article" date="2019" name="Genome Biol. Evol.">
        <title>Insights into the evolution of the New World diploid cottons (Gossypium, subgenus Houzingenia) based on genome sequencing.</title>
        <authorList>
            <person name="Grover C.E."/>
            <person name="Arick M.A. 2nd"/>
            <person name="Thrash A."/>
            <person name="Conover J.L."/>
            <person name="Sanders W.S."/>
            <person name="Peterson D.G."/>
            <person name="Frelichowski J.E."/>
            <person name="Scheffler J.A."/>
            <person name="Scheffler B.E."/>
            <person name="Wendel J.F."/>
        </authorList>
    </citation>
    <scope>NUCLEOTIDE SEQUENCE [LARGE SCALE GENOMIC DNA]</scope>
    <source>
        <strain evidence="12">8</strain>
        <tissue evidence="12">Leaf</tissue>
    </source>
</reference>
<comment type="caution">
    <text evidence="12">The sequence shown here is derived from an EMBL/GenBank/DDBJ whole genome shotgun (WGS) entry which is preliminary data.</text>
</comment>
<evidence type="ECO:0000256" key="10">
    <source>
        <dbReference type="ARBA" id="ARBA00023033"/>
    </source>
</evidence>
<evidence type="ECO:0000256" key="7">
    <source>
        <dbReference type="ARBA" id="ARBA00022989"/>
    </source>
</evidence>
<dbReference type="InterPro" id="IPR001128">
    <property type="entry name" value="Cyt_P450"/>
</dbReference>
<dbReference type="PANTHER" id="PTHR47955:SF22">
    <property type="entry name" value="CYTOCHROME P450 83B1-LIKE"/>
    <property type="match status" value="1"/>
</dbReference>
<protein>
    <submittedName>
        <fullName evidence="12">Uncharacterized protein</fullName>
    </submittedName>
</protein>
<keyword evidence="13" id="KW-1185">Reference proteome</keyword>
<keyword evidence="7" id="KW-1133">Transmembrane helix</keyword>
<dbReference type="Proteomes" id="UP000593568">
    <property type="component" value="Unassembled WGS sequence"/>
</dbReference>
<dbReference type="Pfam" id="PF00067">
    <property type="entry name" value="p450"/>
    <property type="match status" value="1"/>
</dbReference>
<dbReference type="Gene3D" id="1.10.630.10">
    <property type="entry name" value="Cytochrome P450"/>
    <property type="match status" value="1"/>
</dbReference>
<dbReference type="InterPro" id="IPR036396">
    <property type="entry name" value="Cyt_P450_sf"/>
</dbReference>
<dbReference type="GO" id="GO:0016020">
    <property type="term" value="C:membrane"/>
    <property type="evidence" value="ECO:0007669"/>
    <property type="project" value="UniProtKB-SubCell"/>
</dbReference>
<dbReference type="GO" id="GO:0020037">
    <property type="term" value="F:heme binding"/>
    <property type="evidence" value="ECO:0007669"/>
    <property type="project" value="InterPro"/>
</dbReference>
<keyword evidence="8" id="KW-0560">Oxidoreductase</keyword>
<keyword evidence="6" id="KW-0479">Metal-binding</keyword>
<dbReference type="GO" id="GO:0005506">
    <property type="term" value="F:iron ion binding"/>
    <property type="evidence" value="ECO:0007669"/>
    <property type="project" value="InterPro"/>
</dbReference>
<dbReference type="EMBL" id="JABEZW010000005">
    <property type="protein sequence ID" value="MBA0765446.1"/>
    <property type="molecule type" value="Genomic_DNA"/>
</dbReference>
<evidence type="ECO:0000256" key="8">
    <source>
        <dbReference type="ARBA" id="ARBA00023002"/>
    </source>
</evidence>
<dbReference type="GO" id="GO:0016705">
    <property type="term" value="F:oxidoreductase activity, acting on paired donors, with incorporation or reduction of molecular oxygen"/>
    <property type="evidence" value="ECO:0007669"/>
    <property type="project" value="InterPro"/>
</dbReference>
<proteinExistence type="inferred from homology"/>
<dbReference type="AlphaFoldDB" id="A0A7J9DXI2"/>
<comment type="cofactor">
    <cofactor evidence="1">
        <name>heme</name>
        <dbReference type="ChEBI" id="CHEBI:30413"/>
    </cofactor>
</comment>
<dbReference type="SUPFAM" id="SSF48264">
    <property type="entry name" value="Cytochrome P450"/>
    <property type="match status" value="1"/>
</dbReference>
<gene>
    <name evidence="12" type="ORF">Gotri_014643</name>
</gene>
<evidence type="ECO:0000256" key="1">
    <source>
        <dbReference type="ARBA" id="ARBA00001971"/>
    </source>
</evidence>
<organism evidence="12 13">
    <name type="scientific">Gossypium trilobum</name>
    <dbReference type="NCBI Taxonomy" id="34281"/>
    <lineage>
        <taxon>Eukaryota</taxon>
        <taxon>Viridiplantae</taxon>
        <taxon>Streptophyta</taxon>
        <taxon>Embryophyta</taxon>
        <taxon>Tracheophyta</taxon>
        <taxon>Spermatophyta</taxon>
        <taxon>Magnoliopsida</taxon>
        <taxon>eudicotyledons</taxon>
        <taxon>Gunneridae</taxon>
        <taxon>Pentapetalae</taxon>
        <taxon>rosids</taxon>
        <taxon>malvids</taxon>
        <taxon>Malvales</taxon>
        <taxon>Malvaceae</taxon>
        <taxon>Malvoideae</taxon>
        <taxon>Gossypium</taxon>
    </lineage>
</organism>
<evidence type="ECO:0000256" key="9">
    <source>
        <dbReference type="ARBA" id="ARBA00023004"/>
    </source>
</evidence>
<keyword evidence="5" id="KW-0812">Transmembrane</keyword>
<evidence type="ECO:0000256" key="2">
    <source>
        <dbReference type="ARBA" id="ARBA00004167"/>
    </source>
</evidence>
<evidence type="ECO:0000256" key="11">
    <source>
        <dbReference type="ARBA" id="ARBA00023136"/>
    </source>
</evidence>
<accession>A0A7J9DXI2</accession>
<comment type="subcellular location">
    <subcellularLocation>
        <location evidence="2">Membrane</location>
        <topology evidence="2">Single-pass membrane protein</topology>
    </subcellularLocation>
</comment>
<evidence type="ECO:0000256" key="5">
    <source>
        <dbReference type="ARBA" id="ARBA00022692"/>
    </source>
</evidence>
<keyword evidence="9" id="KW-0408">Iron</keyword>
<evidence type="ECO:0000256" key="4">
    <source>
        <dbReference type="ARBA" id="ARBA00022617"/>
    </source>
</evidence>
<keyword evidence="10" id="KW-0503">Monooxygenase</keyword>
<evidence type="ECO:0000313" key="13">
    <source>
        <dbReference type="Proteomes" id="UP000593568"/>
    </source>
</evidence>
<dbReference type="PANTHER" id="PTHR47955">
    <property type="entry name" value="CYTOCHROME P450 FAMILY 71 PROTEIN"/>
    <property type="match status" value="1"/>
</dbReference>
<evidence type="ECO:0000313" key="12">
    <source>
        <dbReference type="EMBL" id="MBA0765446.1"/>
    </source>
</evidence>
<name>A0A7J9DXI2_9ROSI</name>
<evidence type="ECO:0000256" key="3">
    <source>
        <dbReference type="ARBA" id="ARBA00010617"/>
    </source>
</evidence>
<keyword evidence="4" id="KW-0349">Heme</keyword>
<keyword evidence="11" id="KW-0472">Membrane</keyword>